<dbReference type="GO" id="GO:0016116">
    <property type="term" value="P:carotenoid metabolic process"/>
    <property type="evidence" value="ECO:0007669"/>
    <property type="project" value="InterPro"/>
</dbReference>
<dbReference type="OMA" id="MAYMVED"/>
<accession>D7G422</accession>
<dbReference type="Gene3D" id="3.50.50.60">
    <property type="entry name" value="FAD/NAD(P)-binding domain"/>
    <property type="match status" value="2"/>
</dbReference>
<keyword evidence="1" id="KW-0732">Signal</keyword>
<dbReference type="Pfam" id="PF13450">
    <property type="entry name" value="NAD_binding_8"/>
    <property type="match status" value="1"/>
</dbReference>
<evidence type="ECO:0000256" key="1">
    <source>
        <dbReference type="SAM" id="SignalP"/>
    </source>
</evidence>
<dbReference type="InterPro" id="IPR036188">
    <property type="entry name" value="FAD/NAD-bd_sf"/>
</dbReference>
<dbReference type="eggNOG" id="KOG4254">
    <property type="taxonomic scope" value="Eukaryota"/>
</dbReference>
<keyword evidence="3" id="KW-1185">Reference proteome</keyword>
<dbReference type="EMBL" id="FN649758">
    <property type="protein sequence ID" value="CBJ27057.1"/>
    <property type="molecule type" value="Genomic_DNA"/>
</dbReference>
<name>D7G422_ECTSI</name>
<sequence>MGRQAALVLAALRVTLWWAAVDAFFAPTPRPLVGLEAQDDNTRIRTLTTDRRGERITRTRCNAAAVGGAEEEAEVVVIGSGIAGLCTAALLSSYGKKVVVCESHTQPGGCAHGFHRSGYKFDSGPSLFSGMSISPTPNPLKHVLNAIGEDVEWLTYDTWGVSLPQGYFDNAVGPEPFRETISRFGGPGAQEEWDRLTEHLLELSECTMGLPPFSLRTGPGAVVTMAQFLPTLVKVAKAGPSLQDPFTDVLEKLNVTDPFVKNWLNLLCFLLQGLPSDGTMTAVMAYMIADWCRPGVVLDYPKGGTEALVDALVRGVEGKGGKVMLAAHVEEVVVEDGKACGVRLRGRKVIRASRSVVSNASIWDTLRLVPKGALPEDFVKEREATPQCKSFMHVHLGVRCQDLIDKAAKGGDDAFDPRCHYAVVADWDKPIDDAGNVIVVSIPSVLDPSLAPPGCHTVHAYTAGCEPFSNWEGLDPKGEEYRKLKEERAQVLMDAVETVFPDLETRLDVRMIGTPVTAQRFLRRDRGTYGPEIKAVST</sequence>
<organism evidence="2 3">
    <name type="scientific">Ectocarpus siliculosus</name>
    <name type="common">Brown alga</name>
    <name type="synonym">Conferva siliculosa</name>
    <dbReference type="NCBI Taxonomy" id="2880"/>
    <lineage>
        <taxon>Eukaryota</taxon>
        <taxon>Sar</taxon>
        <taxon>Stramenopiles</taxon>
        <taxon>Ochrophyta</taxon>
        <taxon>PX clade</taxon>
        <taxon>Phaeophyceae</taxon>
        <taxon>Ectocarpales</taxon>
        <taxon>Ectocarpaceae</taxon>
        <taxon>Ectocarpus</taxon>
    </lineage>
</organism>
<dbReference type="STRING" id="2880.D7G422"/>
<dbReference type="GO" id="GO:0016853">
    <property type="term" value="F:isomerase activity"/>
    <property type="evidence" value="ECO:0007669"/>
    <property type="project" value="UniProtKB-KW"/>
</dbReference>
<dbReference type="InParanoid" id="D7G422"/>
<dbReference type="PANTHER" id="PTHR46313:SF3">
    <property type="entry name" value="PROLYCOPENE ISOMERASE, CHLOROPLASTIC"/>
    <property type="match status" value="1"/>
</dbReference>
<reference evidence="2 3" key="1">
    <citation type="journal article" date="2010" name="Nature">
        <title>The Ectocarpus genome and the independent evolution of multicellularity in brown algae.</title>
        <authorList>
            <person name="Cock J.M."/>
            <person name="Sterck L."/>
            <person name="Rouze P."/>
            <person name="Scornet D."/>
            <person name="Allen A.E."/>
            <person name="Amoutzias G."/>
            <person name="Anthouard V."/>
            <person name="Artiguenave F."/>
            <person name="Aury J.M."/>
            <person name="Badger J.H."/>
            <person name="Beszteri B."/>
            <person name="Billiau K."/>
            <person name="Bonnet E."/>
            <person name="Bothwell J.H."/>
            <person name="Bowler C."/>
            <person name="Boyen C."/>
            <person name="Brownlee C."/>
            <person name="Carrano C.J."/>
            <person name="Charrier B."/>
            <person name="Cho G.Y."/>
            <person name="Coelho S.M."/>
            <person name="Collen J."/>
            <person name="Corre E."/>
            <person name="Da Silva C."/>
            <person name="Delage L."/>
            <person name="Delaroque N."/>
            <person name="Dittami S.M."/>
            <person name="Doulbeau S."/>
            <person name="Elias M."/>
            <person name="Farnham G."/>
            <person name="Gachon C.M."/>
            <person name="Gschloessl B."/>
            <person name="Heesch S."/>
            <person name="Jabbari K."/>
            <person name="Jubin C."/>
            <person name="Kawai H."/>
            <person name="Kimura K."/>
            <person name="Kloareg B."/>
            <person name="Kupper F.C."/>
            <person name="Lang D."/>
            <person name="Le Bail A."/>
            <person name="Leblanc C."/>
            <person name="Lerouge P."/>
            <person name="Lohr M."/>
            <person name="Lopez P.J."/>
            <person name="Martens C."/>
            <person name="Maumus F."/>
            <person name="Michel G."/>
            <person name="Miranda-Saavedra D."/>
            <person name="Morales J."/>
            <person name="Moreau H."/>
            <person name="Motomura T."/>
            <person name="Nagasato C."/>
            <person name="Napoli C.A."/>
            <person name="Nelson D.R."/>
            <person name="Nyvall-Collen P."/>
            <person name="Peters A.F."/>
            <person name="Pommier C."/>
            <person name="Potin P."/>
            <person name="Poulain J."/>
            <person name="Quesneville H."/>
            <person name="Read B."/>
            <person name="Rensing S.A."/>
            <person name="Ritter A."/>
            <person name="Rousvoal S."/>
            <person name="Samanta M."/>
            <person name="Samson G."/>
            <person name="Schroeder D.C."/>
            <person name="Segurens B."/>
            <person name="Strittmatter M."/>
            <person name="Tonon T."/>
            <person name="Tregear J.W."/>
            <person name="Valentin K."/>
            <person name="von Dassow P."/>
            <person name="Yamagishi T."/>
            <person name="Van de Peer Y."/>
            <person name="Wincker P."/>
        </authorList>
    </citation>
    <scope>NUCLEOTIDE SEQUENCE [LARGE SCALE GENOMIC DNA]</scope>
    <source>
        <strain evidence="3">Ec32 / CCAP1310/4</strain>
    </source>
</reference>
<dbReference type="AlphaFoldDB" id="D7G422"/>
<dbReference type="PANTHER" id="PTHR46313">
    <property type="match status" value="1"/>
</dbReference>
<dbReference type="EMBL" id="FN648752">
    <property type="protein sequence ID" value="CBJ27057.1"/>
    <property type="molecule type" value="Genomic_DNA"/>
</dbReference>
<gene>
    <name evidence="2" type="primary">CRTISO-like3</name>
    <name evidence="2" type="ORF">Esi_0054_0107</name>
</gene>
<evidence type="ECO:0000313" key="3">
    <source>
        <dbReference type="Proteomes" id="UP000002630"/>
    </source>
</evidence>
<protein>
    <submittedName>
        <fullName evidence="2">Amine oxidase carotenoid isomerase-like protein</fullName>
    </submittedName>
</protein>
<dbReference type="OrthoDB" id="7777654at2759"/>
<dbReference type="Proteomes" id="UP000002630">
    <property type="component" value="Linkage Group LG33"/>
</dbReference>
<feature type="chain" id="PRO_5003096182" evidence="1">
    <location>
        <begin position="24"/>
        <end position="538"/>
    </location>
</feature>
<proteinExistence type="predicted"/>
<evidence type="ECO:0000313" key="2">
    <source>
        <dbReference type="EMBL" id="CBJ27057.1"/>
    </source>
</evidence>
<feature type="signal peptide" evidence="1">
    <location>
        <begin position="1"/>
        <end position="23"/>
    </location>
</feature>
<dbReference type="InterPro" id="IPR045892">
    <property type="entry name" value="CrtISO-like"/>
</dbReference>
<dbReference type="SUPFAM" id="SSF51905">
    <property type="entry name" value="FAD/NAD(P)-binding domain"/>
    <property type="match status" value="1"/>
</dbReference>